<sequence length="230" mass="25050">MTNDPMTNLSIVTTADGSKTIYNAQVGELYHSRNGALQESQHVFVNSGLEYFLNQTNAGEVSILEIGFGTGLNFLLSADVCSSKNINLNYTGIEAYPLTSQMMSETGYEAYTPAALWASYLSNYPQALTSPVSINNNCKLEIAAVKLLDFTSASQYDIIYFDAFAASRQPEMWEQAAISHVAGFLKPGGVFVTYAITGNLKRMLKALDLKIEKVPGAAGKREMLRGVKNS</sequence>
<dbReference type="RefSeq" id="WP_259089148.1">
    <property type="nucleotide sequence ID" value="NZ_BAAAZC010000009.1"/>
</dbReference>
<reference evidence="3" key="1">
    <citation type="journal article" date="2019" name="Int. J. Syst. Evol. Microbiol.">
        <title>The Global Catalogue of Microorganisms (GCM) 10K type strain sequencing project: providing services to taxonomists for standard genome sequencing and annotation.</title>
        <authorList>
            <consortium name="The Broad Institute Genomics Platform"/>
            <consortium name="The Broad Institute Genome Sequencing Center for Infectious Disease"/>
            <person name="Wu L."/>
            <person name="Ma J."/>
        </authorList>
    </citation>
    <scope>NUCLEOTIDE SEQUENCE [LARGE SCALE GENOMIC DNA]</scope>
    <source>
        <strain evidence="3">JCM 16601</strain>
    </source>
</reference>
<dbReference type="InterPro" id="IPR029063">
    <property type="entry name" value="SAM-dependent_MTases_sf"/>
</dbReference>
<gene>
    <name evidence="2" type="primary">mnmD</name>
    <name evidence="2" type="ORF">GCM10022210_15850</name>
</gene>
<feature type="domain" description="MnmC-like methyltransferase" evidence="1">
    <location>
        <begin position="117"/>
        <end position="229"/>
    </location>
</feature>
<comment type="caution">
    <text evidence="2">The sequence shown here is derived from an EMBL/GenBank/DDBJ whole genome shotgun (WGS) entry which is preliminary data.</text>
</comment>
<dbReference type="Proteomes" id="UP001500742">
    <property type="component" value="Unassembled WGS sequence"/>
</dbReference>
<accession>A0ABP7PLX7</accession>
<dbReference type="Gene3D" id="3.40.50.150">
    <property type="entry name" value="Vaccinia Virus protein VP39"/>
    <property type="match status" value="1"/>
</dbReference>
<proteinExistence type="predicted"/>
<dbReference type="PANTHER" id="PTHR39963:SF1">
    <property type="entry name" value="MNMC-LIKE METHYLTRANSFERASE DOMAIN-CONTAINING PROTEIN"/>
    <property type="match status" value="1"/>
</dbReference>
<dbReference type="SUPFAM" id="SSF53335">
    <property type="entry name" value="S-adenosyl-L-methionine-dependent methyltransferases"/>
    <property type="match status" value="1"/>
</dbReference>
<dbReference type="InterPro" id="IPR008471">
    <property type="entry name" value="MnmC-like_methylTransf"/>
</dbReference>
<dbReference type="InterPro" id="IPR047785">
    <property type="entry name" value="tRNA_MNMC2"/>
</dbReference>
<organism evidence="2 3">
    <name type="scientific">Mucilaginibacter dorajii</name>
    <dbReference type="NCBI Taxonomy" id="692994"/>
    <lineage>
        <taxon>Bacteria</taxon>
        <taxon>Pseudomonadati</taxon>
        <taxon>Bacteroidota</taxon>
        <taxon>Sphingobacteriia</taxon>
        <taxon>Sphingobacteriales</taxon>
        <taxon>Sphingobacteriaceae</taxon>
        <taxon>Mucilaginibacter</taxon>
    </lineage>
</organism>
<evidence type="ECO:0000313" key="3">
    <source>
        <dbReference type="Proteomes" id="UP001500742"/>
    </source>
</evidence>
<dbReference type="PANTHER" id="PTHR39963">
    <property type="entry name" value="SLL0983 PROTEIN"/>
    <property type="match status" value="1"/>
</dbReference>
<evidence type="ECO:0000259" key="1">
    <source>
        <dbReference type="Pfam" id="PF05430"/>
    </source>
</evidence>
<dbReference type="Pfam" id="PF05430">
    <property type="entry name" value="Methyltransf_30"/>
    <property type="match status" value="1"/>
</dbReference>
<dbReference type="NCBIfam" id="NF033855">
    <property type="entry name" value="tRNA_MNMC2"/>
    <property type="match status" value="1"/>
</dbReference>
<evidence type="ECO:0000313" key="2">
    <source>
        <dbReference type="EMBL" id="GAA3967868.1"/>
    </source>
</evidence>
<name>A0ABP7PLX7_9SPHI</name>
<keyword evidence="3" id="KW-1185">Reference proteome</keyword>
<protein>
    <submittedName>
        <fullName evidence="2">tRNA (5-methylaminomethyl-2-thiouridine)(34)-methyltransferase MnmD</fullName>
    </submittedName>
</protein>
<dbReference type="EMBL" id="BAAAZC010000009">
    <property type="protein sequence ID" value="GAA3967868.1"/>
    <property type="molecule type" value="Genomic_DNA"/>
</dbReference>